<gene>
    <name evidence="2" type="ORF">FB473_003226</name>
</gene>
<name>A0ABX0SKQ8_9ACTN</name>
<dbReference type="Proteomes" id="UP000749311">
    <property type="component" value="Unassembled WGS sequence"/>
</dbReference>
<feature type="region of interest" description="Disordered" evidence="1">
    <location>
        <begin position="1"/>
        <end position="56"/>
    </location>
</feature>
<dbReference type="EMBL" id="JAAMOZ010000004">
    <property type="protein sequence ID" value="NIH58529.1"/>
    <property type="molecule type" value="Genomic_DNA"/>
</dbReference>
<proteinExistence type="predicted"/>
<organism evidence="2 3">
    <name type="scientific">Brooklawnia cerclae</name>
    <dbReference type="NCBI Taxonomy" id="349934"/>
    <lineage>
        <taxon>Bacteria</taxon>
        <taxon>Bacillati</taxon>
        <taxon>Actinomycetota</taxon>
        <taxon>Actinomycetes</taxon>
        <taxon>Propionibacteriales</taxon>
        <taxon>Propionibacteriaceae</taxon>
        <taxon>Brooklawnia</taxon>
    </lineage>
</organism>
<dbReference type="NCBIfam" id="TIGR03941">
    <property type="entry name" value="tRNA_deam_assoc"/>
    <property type="match status" value="1"/>
</dbReference>
<dbReference type="RefSeq" id="WP_167171148.1">
    <property type="nucleotide sequence ID" value="NZ_BAAAOO010000006.1"/>
</dbReference>
<keyword evidence="3" id="KW-1185">Reference proteome</keyword>
<accession>A0ABX0SKQ8</accession>
<evidence type="ECO:0000313" key="3">
    <source>
        <dbReference type="Proteomes" id="UP000749311"/>
    </source>
</evidence>
<evidence type="ECO:0000256" key="1">
    <source>
        <dbReference type="SAM" id="MobiDB-lite"/>
    </source>
</evidence>
<comment type="caution">
    <text evidence="2">The sequence shown here is derived from an EMBL/GenBank/DDBJ whole genome shotgun (WGS) entry which is preliminary data.</text>
</comment>
<dbReference type="InterPro" id="IPR023869">
    <property type="entry name" value="tRNA_Adeno_NH3ase_assoc_put"/>
</dbReference>
<sequence length="214" mass="23641">MSEDDELIVHDDDLEEASDLDDDLDDDDELDGGVVPDDYDDDLDEEDDEDDDDDDDYEDATIEEIDFVVALYREDGAPVATELAPQLANDLDELIDQLRRLPGDAGAVGLVSIAGEFFVLCRVRGRTVQVLLNDSVAASDWPIARDVVDYLGMDVPDPDDDSEPLGDFALLADQGVSELDLENISGDLDEDSDQLVRRIVELMKFGPQFDRAVN</sequence>
<protein>
    <submittedName>
        <fullName evidence="2">tRNA adenosine deaminase-associated protein</fullName>
    </submittedName>
</protein>
<reference evidence="2 3" key="1">
    <citation type="submission" date="2020-02" db="EMBL/GenBank/DDBJ databases">
        <title>Sequencing the genomes of 1000 actinobacteria strains.</title>
        <authorList>
            <person name="Klenk H.-P."/>
        </authorList>
    </citation>
    <scope>NUCLEOTIDE SEQUENCE [LARGE SCALE GENOMIC DNA]</scope>
    <source>
        <strain evidence="2 3">DSM 19609</strain>
    </source>
</reference>
<evidence type="ECO:0000313" key="2">
    <source>
        <dbReference type="EMBL" id="NIH58529.1"/>
    </source>
</evidence>